<feature type="region of interest" description="Disordered" evidence="4">
    <location>
        <begin position="1"/>
        <end position="34"/>
    </location>
</feature>
<dbReference type="Proteomes" id="UP001500457">
    <property type="component" value="Unassembled WGS sequence"/>
</dbReference>
<reference evidence="7" key="1">
    <citation type="journal article" date="2019" name="Int. J. Syst. Evol. Microbiol.">
        <title>The Global Catalogue of Microorganisms (GCM) 10K type strain sequencing project: providing services to taxonomists for standard genome sequencing and annotation.</title>
        <authorList>
            <consortium name="The Broad Institute Genomics Platform"/>
            <consortium name="The Broad Institute Genome Sequencing Center for Infectious Disease"/>
            <person name="Wu L."/>
            <person name="Ma J."/>
        </authorList>
    </citation>
    <scope>NUCLEOTIDE SEQUENCE [LARGE SCALE GENOMIC DNA]</scope>
    <source>
        <strain evidence="7">JCM 17983</strain>
    </source>
</reference>
<dbReference type="Gene3D" id="1.10.8.60">
    <property type="match status" value="1"/>
</dbReference>
<evidence type="ECO:0000256" key="2">
    <source>
        <dbReference type="ARBA" id="ARBA00022741"/>
    </source>
</evidence>
<dbReference type="PANTHER" id="PTHR43392:SF2">
    <property type="entry name" value="AAA-TYPE ATPASE FAMILY PROTEIN _ ANKYRIN REPEAT FAMILY PROTEIN"/>
    <property type="match status" value="1"/>
</dbReference>
<feature type="domain" description="AAA+ ATPase" evidence="5">
    <location>
        <begin position="98"/>
        <end position="237"/>
    </location>
</feature>
<comment type="similarity">
    <text evidence="1">Belongs to the CbxX/CfxQ family.</text>
</comment>
<evidence type="ECO:0000313" key="7">
    <source>
        <dbReference type="Proteomes" id="UP001500457"/>
    </source>
</evidence>
<sequence length="330" mass="35936">MGSTDNGRVSFATAGRASRPAVASPPDDVEETPAETLAPDAVVDLDDVRREAGVDDVLDRLDRELVGLAPVKERLRELAALLVVDRVRERFGVTTDRPTLHMCFTGNPGTGKTTVAQRIGDLLKGLGLLRRGHLVTATRDDLVGQYVGHTAPKTKEIVGKARGGVLFVDEAYYLHRPGNERDYGGEAIEILLQAMEAHRDDLVVVLAGYADRMATFFEANPGMQSRIAHHVDFPDFSADELVTIAEGMVAEQGLGFSAEAHTALREYLALRREQEWFAGARSVRNALDRARMRQARRLSEGGSRVGLADLTTLEAADLRASRVFAGGHRS</sequence>
<dbReference type="Pfam" id="PF17866">
    <property type="entry name" value="AAA_lid_6"/>
    <property type="match status" value="1"/>
</dbReference>
<dbReference type="InterPro" id="IPR000470">
    <property type="entry name" value="CbxX/CfqX_mono"/>
</dbReference>
<dbReference type="InterPro" id="IPR041627">
    <property type="entry name" value="AAA_lid_6"/>
</dbReference>
<dbReference type="InterPro" id="IPR050773">
    <property type="entry name" value="CbxX/CfxQ_RuBisCO_ESX"/>
</dbReference>
<comment type="caution">
    <text evidence="6">The sequence shown here is derived from an EMBL/GenBank/DDBJ whole genome shotgun (WGS) entry which is preliminary data.</text>
</comment>
<accession>A0ABP9ECW2</accession>
<dbReference type="PRINTS" id="PR00820">
    <property type="entry name" value="CBXXCFQX"/>
</dbReference>
<dbReference type="SUPFAM" id="SSF52540">
    <property type="entry name" value="P-loop containing nucleoside triphosphate hydrolases"/>
    <property type="match status" value="1"/>
</dbReference>
<dbReference type="Pfam" id="PF00004">
    <property type="entry name" value="AAA"/>
    <property type="match status" value="1"/>
</dbReference>
<dbReference type="EMBL" id="BAABHQ010000005">
    <property type="protein sequence ID" value="GAA4873003.1"/>
    <property type="molecule type" value="Genomic_DNA"/>
</dbReference>
<dbReference type="PANTHER" id="PTHR43392">
    <property type="entry name" value="AAA-TYPE ATPASE FAMILY PROTEIN / ANKYRIN REPEAT FAMILY PROTEIN"/>
    <property type="match status" value="1"/>
</dbReference>
<evidence type="ECO:0000256" key="3">
    <source>
        <dbReference type="ARBA" id="ARBA00022840"/>
    </source>
</evidence>
<dbReference type="PRINTS" id="PR00819">
    <property type="entry name" value="CBXCFQXSUPER"/>
</dbReference>
<evidence type="ECO:0000256" key="4">
    <source>
        <dbReference type="SAM" id="MobiDB-lite"/>
    </source>
</evidence>
<dbReference type="Gene3D" id="3.40.50.300">
    <property type="entry name" value="P-loop containing nucleotide triphosphate hydrolases"/>
    <property type="match status" value="1"/>
</dbReference>
<keyword evidence="7" id="KW-1185">Reference proteome</keyword>
<protein>
    <submittedName>
        <fullName evidence="6">CbbX protein</fullName>
    </submittedName>
</protein>
<dbReference type="SMART" id="SM00382">
    <property type="entry name" value="AAA"/>
    <property type="match status" value="1"/>
</dbReference>
<dbReference type="RefSeq" id="WP_274230617.1">
    <property type="nucleotide sequence ID" value="NZ_BAABHQ010000005.1"/>
</dbReference>
<proteinExistence type="inferred from homology"/>
<keyword evidence="3" id="KW-0067">ATP-binding</keyword>
<dbReference type="CDD" id="cd00009">
    <property type="entry name" value="AAA"/>
    <property type="match status" value="1"/>
</dbReference>
<dbReference type="InterPro" id="IPR027417">
    <property type="entry name" value="P-loop_NTPase"/>
</dbReference>
<evidence type="ECO:0000313" key="6">
    <source>
        <dbReference type="EMBL" id="GAA4873003.1"/>
    </source>
</evidence>
<dbReference type="InterPro" id="IPR003593">
    <property type="entry name" value="AAA+_ATPase"/>
</dbReference>
<dbReference type="InterPro" id="IPR003959">
    <property type="entry name" value="ATPase_AAA_core"/>
</dbReference>
<gene>
    <name evidence="6" type="primary">cbbX</name>
    <name evidence="6" type="ORF">GCM10023203_23450</name>
</gene>
<evidence type="ECO:0000256" key="1">
    <source>
        <dbReference type="ARBA" id="ARBA00010378"/>
    </source>
</evidence>
<keyword evidence="2" id="KW-0547">Nucleotide-binding</keyword>
<organism evidence="6 7">
    <name type="scientific">Actinomycetospora straminea</name>
    <dbReference type="NCBI Taxonomy" id="663607"/>
    <lineage>
        <taxon>Bacteria</taxon>
        <taxon>Bacillati</taxon>
        <taxon>Actinomycetota</taxon>
        <taxon>Actinomycetes</taxon>
        <taxon>Pseudonocardiales</taxon>
        <taxon>Pseudonocardiaceae</taxon>
        <taxon>Actinomycetospora</taxon>
    </lineage>
</organism>
<dbReference type="InterPro" id="IPR000641">
    <property type="entry name" value="CbxX/CfxQ"/>
</dbReference>
<evidence type="ECO:0000259" key="5">
    <source>
        <dbReference type="SMART" id="SM00382"/>
    </source>
</evidence>
<name>A0ABP9ECW2_9PSEU</name>